<keyword evidence="5 6" id="KW-0009">Actin-binding</keyword>
<accession>A0A024U9Z9</accession>
<feature type="binding site" evidence="6">
    <location>
        <begin position="155"/>
        <end position="162"/>
    </location>
    <ligand>
        <name>ATP</name>
        <dbReference type="ChEBI" id="CHEBI:30616"/>
    </ligand>
</feature>
<dbReference type="InterPro" id="IPR036034">
    <property type="entry name" value="PDZ_sf"/>
</dbReference>
<proteinExistence type="inferred from homology"/>
<dbReference type="GO" id="GO:0016459">
    <property type="term" value="C:myosin complex"/>
    <property type="evidence" value="ECO:0007669"/>
    <property type="project" value="UniProtKB-KW"/>
</dbReference>
<evidence type="ECO:0000256" key="4">
    <source>
        <dbReference type="ARBA" id="ARBA00023175"/>
    </source>
</evidence>
<dbReference type="PRINTS" id="PR00193">
    <property type="entry name" value="MYOSINHEAVY"/>
</dbReference>
<dbReference type="Pfam" id="PF00612">
    <property type="entry name" value="IQ"/>
    <property type="match status" value="2"/>
</dbReference>
<dbReference type="InterPro" id="IPR001609">
    <property type="entry name" value="Myosin_head_motor_dom-like"/>
</dbReference>
<dbReference type="GO" id="GO:0000146">
    <property type="term" value="F:microfilament motor activity"/>
    <property type="evidence" value="ECO:0007669"/>
    <property type="project" value="TreeGrafter"/>
</dbReference>
<evidence type="ECO:0000313" key="8">
    <source>
        <dbReference type="EMBL" id="ETW03246.1"/>
    </source>
</evidence>
<gene>
    <name evidence="8" type="ORF">H310_05643</name>
</gene>
<evidence type="ECO:0000256" key="6">
    <source>
        <dbReference type="PROSITE-ProRule" id="PRU00782"/>
    </source>
</evidence>
<dbReference type="GeneID" id="20082693"/>
<evidence type="ECO:0000256" key="3">
    <source>
        <dbReference type="ARBA" id="ARBA00023123"/>
    </source>
</evidence>
<feature type="domain" description="Myosin motor" evidence="7">
    <location>
        <begin position="60"/>
        <end position="807"/>
    </location>
</feature>
<dbReference type="Gene3D" id="1.10.10.820">
    <property type="match status" value="1"/>
</dbReference>
<dbReference type="VEuPathDB" id="FungiDB:H310_05643"/>
<dbReference type="PANTHER" id="PTHR13140">
    <property type="entry name" value="MYOSIN"/>
    <property type="match status" value="1"/>
</dbReference>
<dbReference type="GO" id="GO:0016020">
    <property type="term" value="C:membrane"/>
    <property type="evidence" value="ECO:0007669"/>
    <property type="project" value="TreeGrafter"/>
</dbReference>
<dbReference type="PROSITE" id="PS51456">
    <property type="entry name" value="MYOSIN_MOTOR"/>
    <property type="match status" value="1"/>
</dbReference>
<evidence type="ECO:0000259" key="7">
    <source>
        <dbReference type="PROSITE" id="PS51456"/>
    </source>
</evidence>
<reference evidence="8" key="1">
    <citation type="submission" date="2013-12" db="EMBL/GenBank/DDBJ databases">
        <title>The Genome Sequence of Aphanomyces invadans NJM9701.</title>
        <authorList>
            <consortium name="The Broad Institute Genomics Platform"/>
            <person name="Russ C."/>
            <person name="Tyler B."/>
            <person name="van West P."/>
            <person name="Dieguez-Uribeondo J."/>
            <person name="Young S.K."/>
            <person name="Zeng Q."/>
            <person name="Gargeya S."/>
            <person name="Fitzgerald M."/>
            <person name="Abouelleil A."/>
            <person name="Alvarado L."/>
            <person name="Chapman S.B."/>
            <person name="Gainer-Dewar J."/>
            <person name="Goldberg J."/>
            <person name="Griggs A."/>
            <person name="Gujja S."/>
            <person name="Hansen M."/>
            <person name="Howarth C."/>
            <person name="Imamovic A."/>
            <person name="Ireland A."/>
            <person name="Larimer J."/>
            <person name="McCowan C."/>
            <person name="Murphy C."/>
            <person name="Pearson M."/>
            <person name="Poon T.W."/>
            <person name="Priest M."/>
            <person name="Roberts A."/>
            <person name="Saif S."/>
            <person name="Shea T."/>
            <person name="Sykes S."/>
            <person name="Wortman J."/>
            <person name="Nusbaum C."/>
            <person name="Birren B."/>
        </authorList>
    </citation>
    <scope>NUCLEOTIDE SEQUENCE [LARGE SCALE GENOMIC DNA]</scope>
    <source>
        <strain evidence="8">NJM9701</strain>
    </source>
</reference>
<dbReference type="RefSeq" id="XP_008868630.1">
    <property type="nucleotide sequence ID" value="XM_008870408.1"/>
</dbReference>
<dbReference type="PANTHER" id="PTHR13140:SF845">
    <property type="entry name" value="MYOSIN-LIKE PROTEIN"/>
    <property type="match status" value="1"/>
</dbReference>
<dbReference type="SMART" id="SM00242">
    <property type="entry name" value="MYSc"/>
    <property type="match status" value="1"/>
</dbReference>
<dbReference type="SUPFAM" id="SSF52540">
    <property type="entry name" value="P-loop containing nucleoside triphosphate hydrolases"/>
    <property type="match status" value="1"/>
</dbReference>
<feature type="region of interest" description="Actin-binding" evidence="6">
    <location>
        <begin position="679"/>
        <end position="701"/>
    </location>
</feature>
<evidence type="ECO:0000256" key="2">
    <source>
        <dbReference type="ARBA" id="ARBA00022840"/>
    </source>
</evidence>
<dbReference type="GO" id="GO:0051015">
    <property type="term" value="F:actin filament binding"/>
    <property type="evidence" value="ECO:0007669"/>
    <property type="project" value="TreeGrafter"/>
</dbReference>
<dbReference type="Pfam" id="PF00063">
    <property type="entry name" value="Myosin_head"/>
    <property type="match status" value="1"/>
</dbReference>
<organism evidence="8">
    <name type="scientific">Aphanomyces invadans</name>
    <dbReference type="NCBI Taxonomy" id="157072"/>
    <lineage>
        <taxon>Eukaryota</taxon>
        <taxon>Sar</taxon>
        <taxon>Stramenopiles</taxon>
        <taxon>Oomycota</taxon>
        <taxon>Saprolegniomycetes</taxon>
        <taxon>Saprolegniales</taxon>
        <taxon>Verrucalvaceae</taxon>
        <taxon>Aphanomyces</taxon>
    </lineage>
</organism>
<sequence length="1316" mass="145026">MQVGARVWVLLDGVWVEGHVLRVSKASIQCTVDSNDMAIIVDADPSTVFACHPDDGGACAAIDDLASLVHLHEPAILHALSVRYARNLVYTRTGSILVAMNPCQPLAHLYTPAVQASYAANSSLPSPPPHVYEVAERAYRAMRQHVEPHNILVSGESGAGKTETTKILLTYLASVSTPPSDGGLGVRSNDDNAVIRQRVLESNPILEAFGNAKTTRNNNSSRFGKFIRLGFSPLSGELTGASISTYLLERVRLISQAKGERNYHIFYELVRGASATHRAMFYLTDASVHSFHYLHQSGCDSRTDGVDDAAQYKRTLHAMTTIGLTPQEQTNVLQLVASILHLGNVKFVKKGQDGSRVADGCPSAAIVCKLLGIGSGDFEGALCTREIIAGFEPVVTMVCVERAVHARDTLAKAIYTRVFEYLVTRINSSVAPARDAADASTDLSKTASAIGIVDIFGFESFDTNSLEQLCINFANEKLQQLFGRFVFGMEQATYESEGVPWPFGEWPMANEGCLALFEARPCGLFALLDEQSRLSKGSDRTLATKLYDAFRKHSAHFTASKLDQAHGAFTIVHYAGPVTYSTRGFCDKNKDSVPHDALVALTTSSLDFVADFFDDWHPHDLPASTTPIHSTKNNRSFTGAGSNPSSFFRSSLGGGRPSLQSSTSNILSATVVLTFKMQLSSLLATLEASQSHFIRCIMPNDAMAPRTFDSKRVIHQLRCCGLVAVAQIARAGFPVRLPHATYASTYAPVLHKSMTVASTNTLHLETQVGHALDAFVVATCGPTHVRRGRTIVFLTHGALQALEAALTTCRHAAATVLQAYARLHLVRTWFLEVRRAIIVLQSHVRMWTARNKFRRLRLAVQFIQKAWVAHRAKWSARSERQLAWTRRHAAARVVQSSVRRRQACLRAAALRHALTSNQNIHDDKHSVEEPETEVHSDHDQCTHDIMLSHRVSSSDDDDDSVDDVVRLNSYQIKRDASYVVEWTGGVLGLSFDVSFSTPVVRRVHASLSDVPGLGNVHKGDRLLSINDYNIRPMDNLTSLLLDMTPPVKLLLAPWTGPVPIFSNDMVTIGLAQLVRQRSSSVLQSSEFEVLVETATFAWSPYKTASAMVPMVHSFEGDADENAGLAMLQPSDVLLQVGAVLTADIPYEEALQRVADAPRPVVLRFQVGLRQPRAGPDQVIMAWSEGSLGVEWTWDKMLHRGLEIQRIHSHGLVAHQPELRVGDVLVHINHFDTSVLGFDEATKLLTQHNPSPLHLTFQKSPAWVRQTKTIIRLAVDAMTILHEAWTTYEVWRVLAAVALYCAIYWTDEILFFPLQFF</sequence>
<dbReference type="PROSITE" id="PS50096">
    <property type="entry name" value="IQ"/>
    <property type="match status" value="2"/>
</dbReference>
<dbReference type="OrthoDB" id="6108017at2759"/>
<dbReference type="Gene3D" id="1.20.120.720">
    <property type="entry name" value="Myosin VI head, motor domain, U50 subdomain"/>
    <property type="match status" value="1"/>
</dbReference>
<dbReference type="Gene3D" id="1.20.5.190">
    <property type="match status" value="1"/>
</dbReference>
<dbReference type="SMART" id="SM00015">
    <property type="entry name" value="IQ"/>
    <property type="match status" value="2"/>
</dbReference>
<dbReference type="EMBL" id="KI913960">
    <property type="protein sequence ID" value="ETW03246.1"/>
    <property type="molecule type" value="Genomic_DNA"/>
</dbReference>
<dbReference type="InterPro" id="IPR000048">
    <property type="entry name" value="IQ_motif_EF-hand-BS"/>
</dbReference>
<dbReference type="STRING" id="157072.A0A024U9Z9"/>
<evidence type="ECO:0000256" key="1">
    <source>
        <dbReference type="ARBA" id="ARBA00022741"/>
    </source>
</evidence>
<name>A0A024U9Z9_9STRA</name>
<keyword evidence="4 6" id="KW-0505">Motor protein</keyword>
<dbReference type="GO" id="GO:0007015">
    <property type="term" value="P:actin filament organization"/>
    <property type="evidence" value="ECO:0007669"/>
    <property type="project" value="TreeGrafter"/>
</dbReference>
<dbReference type="SUPFAM" id="SSF50156">
    <property type="entry name" value="PDZ domain-like"/>
    <property type="match status" value="1"/>
</dbReference>
<dbReference type="InterPro" id="IPR036961">
    <property type="entry name" value="Kinesin_motor_dom_sf"/>
</dbReference>
<keyword evidence="1 6" id="KW-0547">Nucleotide-binding</keyword>
<evidence type="ECO:0000256" key="5">
    <source>
        <dbReference type="ARBA" id="ARBA00023203"/>
    </source>
</evidence>
<dbReference type="eggNOG" id="KOG0160">
    <property type="taxonomic scope" value="Eukaryota"/>
</dbReference>
<comment type="similarity">
    <text evidence="6">Belongs to the TRAFAC class myosin-kinesin ATPase superfamily. Myosin family.</text>
</comment>
<dbReference type="FunFam" id="1.10.10.820:FF:000001">
    <property type="entry name" value="Myosin heavy chain"/>
    <property type="match status" value="1"/>
</dbReference>
<dbReference type="GO" id="GO:0005737">
    <property type="term" value="C:cytoplasm"/>
    <property type="evidence" value="ECO:0007669"/>
    <property type="project" value="TreeGrafter"/>
</dbReference>
<dbReference type="InterPro" id="IPR027417">
    <property type="entry name" value="P-loop_NTPase"/>
</dbReference>
<keyword evidence="3 6" id="KW-0518">Myosin</keyword>
<dbReference type="GO" id="GO:0005524">
    <property type="term" value="F:ATP binding"/>
    <property type="evidence" value="ECO:0007669"/>
    <property type="project" value="UniProtKB-UniRule"/>
</dbReference>
<dbReference type="Gene3D" id="1.20.58.530">
    <property type="match status" value="1"/>
</dbReference>
<dbReference type="Gene3D" id="2.30.42.10">
    <property type="match status" value="1"/>
</dbReference>
<protein>
    <recommendedName>
        <fullName evidence="7">Myosin motor domain-containing protein</fullName>
    </recommendedName>
</protein>
<dbReference type="Gene3D" id="3.40.850.10">
    <property type="entry name" value="Kinesin motor domain"/>
    <property type="match status" value="1"/>
</dbReference>
<keyword evidence="2 6" id="KW-0067">ATP-binding</keyword>